<comment type="subcellular location">
    <subcellularLocation>
        <location evidence="1">Membrane</location>
        <topology evidence="1">Multi-pass membrane protein</topology>
    </subcellularLocation>
</comment>
<proteinExistence type="predicted"/>
<evidence type="ECO:0000259" key="7">
    <source>
        <dbReference type="PROSITE" id="PS50918"/>
    </source>
</evidence>
<dbReference type="SUPFAM" id="SSF117839">
    <property type="entry name" value="WWE domain"/>
    <property type="match status" value="1"/>
</dbReference>
<reference evidence="8" key="1">
    <citation type="submission" date="2023-10" db="EMBL/GenBank/DDBJ databases">
        <authorList>
            <person name="Chen Y."/>
            <person name="Shah S."/>
            <person name="Dougan E. K."/>
            <person name="Thang M."/>
            <person name="Chan C."/>
        </authorList>
    </citation>
    <scope>NUCLEOTIDE SEQUENCE [LARGE SCALE GENOMIC DNA]</scope>
</reference>
<comment type="caution">
    <text evidence="8">The sequence shown here is derived from an EMBL/GenBank/DDBJ whole genome shotgun (WGS) entry which is preliminary data.</text>
</comment>
<feature type="compositionally biased region" description="Low complexity" evidence="5">
    <location>
        <begin position="12"/>
        <end position="41"/>
    </location>
</feature>
<dbReference type="InterPro" id="IPR027359">
    <property type="entry name" value="Volt_channel_dom_sf"/>
</dbReference>
<dbReference type="Gene3D" id="3.30.720.50">
    <property type="match status" value="1"/>
</dbReference>
<evidence type="ECO:0000256" key="2">
    <source>
        <dbReference type="ARBA" id="ARBA00022692"/>
    </source>
</evidence>
<feature type="domain" description="WWE" evidence="7">
    <location>
        <begin position="176"/>
        <end position="256"/>
    </location>
</feature>
<dbReference type="Pfam" id="PF00520">
    <property type="entry name" value="Ion_trans"/>
    <property type="match status" value="1"/>
</dbReference>
<dbReference type="PROSITE" id="PS50918">
    <property type="entry name" value="WWE"/>
    <property type="match status" value="1"/>
</dbReference>
<dbReference type="Gene3D" id="1.20.120.350">
    <property type="entry name" value="Voltage-gated potassium channels. Chain C"/>
    <property type="match status" value="1"/>
</dbReference>
<sequence>MGFDEEEPPAAGPRGPSGAEAGPEGAAARTPSPPHAAAAPPVGERPPPALFCEVLEQLHAAHRREVAYLEGAISRLAREGRPEAGGIDGESSSVSEAESGVVSDVGDLPSARQGRSADALPLEACAASQRTGAESKASSLLSSQGSMQTYDTEGGAADSTLAAARAGKSKSGLSESVDQEVGELSRGQYVWQWQRSKGGFRNYPPKQNARIEDAYRRGHSMVRIKSGREGQTPMEIFFVDMHQLDPSSRNIRPVRRLGNKSWYIETARHVQAIARSVFLGEPRWESFEKYKKRQQNILGTGTGELTTVITSNLSSHQKGFRSHWTKADNICAWISESASFFTISMLVTLLNVIWIGVSVELGEFNLSLWDRHGLSILLEHIFMRGSADFVVELMINFISMKCKALWFRSTWFCLDALCTASIVLEVLVVPYTAIAAGSTPALQVLRLTRLARMQRLLRDIKDVMVILRGMVSGMRSAAFIWVLIAILLYTCSVLLTTGTSDEHEFLRDKYFGSMGQTITTLVAHGIALDGVADFFQDLRMHHGLFQGLVFAVFVFLTYFGAWWRTEHAGRCVL</sequence>
<dbReference type="SUPFAM" id="SSF81324">
    <property type="entry name" value="Voltage-gated potassium channels"/>
    <property type="match status" value="1"/>
</dbReference>
<evidence type="ECO:0000256" key="6">
    <source>
        <dbReference type="SAM" id="Phobius"/>
    </source>
</evidence>
<dbReference type="Pfam" id="PF02825">
    <property type="entry name" value="WWE"/>
    <property type="match status" value="1"/>
</dbReference>
<evidence type="ECO:0000256" key="1">
    <source>
        <dbReference type="ARBA" id="ARBA00004141"/>
    </source>
</evidence>
<evidence type="ECO:0000313" key="9">
    <source>
        <dbReference type="Proteomes" id="UP001189429"/>
    </source>
</evidence>
<keyword evidence="4 6" id="KW-0472">Membrane</keyword>
<dbReference type="EMBL" id="CAUYUJ010016287">
    <property type="protein sequence ID" value="CAK0863698.1"/>
    <property type="molecule type" value="Genomic_DNA"/>
</dbReference>
<evidence type="ECO:0000256" key="4">
    <source>
        <dbReference type="ARBA" id="ARBA00023136"/>
    </source>
</evidence>
<dbReference type="Proteomes" id="UP001189429">
    <property type="component" value="Unassembled WGS sequence"/>
</dbReference>
<feature type="transmembrane region" description="Helical" evidence="6">
    <location>
        <begin position="544"/>
        <end position="563"/>
    </location>
</feature>
<keyword evidence="2 6" id="KW-0812">Transmembrane</keyword>
<dbReference type="InterPro" id="IPR037197">
    <property type="entry name" value="WWE_dom_sf"/>
</dbReference>
<feature type="compositionally biased region" description="Low complexity" evidence="5">
    <location>
        <begin position="89"/>
        <end position="106"/>
    </location>
</feature>
<dbReference type="InterPro" id="IPR005821">
    <property type="entry name" value="Ion_trans_dom"/>
</dbReference>
<feature type="transmembrane region" description="Helical" evidence="6">
    <location>
        <begin position="510"/>
        <end position="532"/>
    </location>
</feature>
<keyword evidence="9" id="KW-1185">Reference proteome</keyword>
<dbReference type="InterPro" id="IPR004170">
    <property type="entry name" value="WWE_dom"/>
</dbReference>
<evidence type="ECO:0000256" key="3">
    <source>
        <dbReference type="ARBA" id="ARBA00022989"/>
    </source>
</evidence>
<gene>
    <name evidence="8" type="ORF">PCOR1329_LOCUS51784</name>
</gene>
<organism evidence="8 9">
    <name type="scientific">Prorocentrum cordatum</name>
    <dbReference type="NCBI Taxonomy" id="2364126"/>
    <lineage>
        <taxon>Eukaryota</taxon>
        <taxon>Sar</taxon>
        <taxon>Alveolata</taxon>
        <taxon>Dinophyceae</taxon>
        <taxon>Prorocentrales</taxon>
        <taxon>Prorocentraceae</taxon>
        <taxon>Prorocentrum</taxon>
    </lineage>
</organism>
<feature type="region of interest" description="Disordered" evidence="5">
    <location>
        <begin position="1"/>
        <end position="48"/>
    </location>
</feature>
<feature type="region of interest" description="Disordered" evidence="5">
    <location>
        <begin position="80"/>
        <end position="118"/>
    </location>
</feature>
<feature type="transmembrane region" description="Helical" evidence="6">
    <location>
        <begin position="478"/>
        <end position="498"/>
    </location>
</feature>
<name>A0ABN9UUD0_9DINO</name>
<evidence type="ECO:0000256" key="5">
    <source>
        <dbReference type="SAM" id="MobiDB-lite"/>
    </source>
</evidence>
<accession>A0ABN9UUD0</accession>
<protein>
    <recommendedName>
        <fullName evidence="7">WWE domain-containing protein</fullName>
    </recommendedName>
</protein>
<evidence type="ECO:0000313" key="8">
    <source>
        <dbReference type="EMBL" id="CAK0863698.1"/>
    </source>
</evidence>
<keyword evidence="3 6" id="KW-1133">Transmembrane helix</keyword>